<organism evidence="2 3">
    <name type="scientific">Scleroderma citrinum Foug A</name>
    <dbReference type="NCBI Taxonomy" id="1036808"/>
    <lineage>
        <taxon>Eukaryota</taxon>
        <taxon>Fungi</taxon>
        <taxon>Dikarya</taxon>
        <taxon>Basidiomycota</taxon>
        <taxon>Agaricomycotina</taxon>
        <taxon>Agaricomycetes</taxon>
        <taxon>Agaricomycetidae</taxon>
        <taxon>Boletales</taxon>
        <taxon>Sclerodermatineae</taxon>
        <taxon>Sclerodermataceae</taxon>
        <taxon>Scleroderma</taxon>
    </lineage>
</organism>
<dbReference type="AlphaFoldDB" id="A0A0C2ZXC6"/>
<dbReference type="HOGENOM" id="CLU_174975_0_0_1"/>
<reference evidence="2 3" key="1">
    <citation type="submission" date="2014-04" db="EMBL/GenBank/DDBJ databases">
        <authorList>
            <consortium name="DOE Joint Genome Institute"/>
            <person name="Kuo A."/>
            <person name="Kohler A."/>
            <person name="Nagy L.G."/>
            <person name="Floudas D."/>
            <person name="Copeland A."/>
            <person name="Barry K.W."/>
            <person name="Cichocki N."/>
            <person name="Veneault-Fourrey C."/>
            <person name="LaButti K."/>
            <person name="Lindquist E.A."/>
            <person name="Lipzen A."/>
            <person name="Lundell T."/>
            <person name="Morin E."/>
            <person name="Murat C."/>
            <person name="Sun H."/>
            <person name="Tunlid A."/>
            <person name="Henrissat B."/>
            <person name="Grigoriev I.V."/>
            <person name="Hibbett D.S."/>
            <person name="Martin F."/>
            <person name="Nordberg H.P."/>
            <person name="Cantor M.N."/>
            <person name="Hua S.X."/>
        </authorList>
    </citation>
    <scope>NUCLEOTIDE SEQUENCE [LARGE SCALE GENOMIC DNA]</scope>
    <source>
        <strain evidence="2 3">Foug A</strain>
    </source>
</reference>
<evidence type="ECO:0000256" key="1">
    <source>
        <dbReference type="SAM" id="MobiDB-lite"/>
    </source>
</evidence>
<name>A0A0C2ZXC6_9AGAM</name>
<evidence type="ECO:0000313" key="3">
    <source>
        <dbReference type="Proteomes" id="UP000053989"/>
    </source>
</evidence>
<accession>A0A0C2ZXC6</accession>
<reference evidence="3" key="2">
    <citation type="submission" date="2015-01" db="EMBL/GenBank/DDBJ databases">
        <title>Evolutionary Origins and Diversification of the Mycorrhizal Mutualists.</title>
        <authorList>
            <consortium name="DOE Joint Genome Institute"/>
            <consortium name="Mycorrhizal Genomics Consortium"/>
            <person name="Kohler A."/>
            <person name="Kuo A."/>
            <person name="Nagy L.G."/>
            <person name="Floudas D."/>
            <person name="Copeland A."/>
            <person name="Barry K.W."/>
            <person name="Cichocki N."/>
            <person name="Veneault-Fourrey C."/>
            <person name="LaButti K."/>
            <person name="Lindquist E.A."/>
            <person name="Lipzen A."/>
            <person name="Lundell T."/>
            <person name="Morin E."/>
            <person name="Murat C."/>
            <person name="Riley R."/>
            <person name="Ohm R."/>
            <person name="Sun H."/>
            <person name="Tunlid A."/>
            <person name="Henrissat B."/>
            <person name="Grigoriev I.V."/>
            <person name="Hibbett D.S."/>
            <person name="Martin F."/>
        </authorList>
    </citation>
    <scope>NUCLEOTIDE SEQUENCE [LARGE SCALE GENOMIC DNA]</scope>
    <source>
        <strain evidence="3">Foug A</strain>
    </source>
</reference>
<feature type="non-terminal residue" evidence="2">
    <location>
        <position position="1"/>
    </location>
</feature>
<feature type="region of interest" description="Disordered" evidence="1">
    <location>
        <begin position="87"/>
        <end position="106"/>
    </location>
</feature>
<dbReference type="InParanoid" id="A0A0C2ZXC6"/>
<evidence type="ECO:0000313" key="2">
    <source>
        <dbReference type="EMBL" id="KIM57112.1"/>
    </source>
</evidence>
<protein>
    <submittedName>
        <fullName evidence="2">Uncharacterized protein</fullName>
    </submittedName>
</protein>
<proteinExistence type="predicted"/>
<dbReference type="OrthoDB" id="2692481at2759"/>
<feature type="non-terminal residue" evidence="2">
    <location>
        <position position="106"/>
    </location>
</feature>
<dbReference type="EMBL" id="KN822105">
    <property type="protein sequence ID" value="KIM57112.1"/>
    <property type="molecule type" value="Genomic_DNA"/>
</dbReference>
<dbReference type="Proteomes" id="UP000053989">
    <property type="component" value="Unassembled WGS sequence"/>
</dbReference>
<keyword evidence="3" id="KW-1185">Reference proteome</keyword>
<sequence length="106" mass="12375">KQRAQDLLTIFSETCTVRFCHVDGKVEVLKGRWCTVCKEDEAYIKKYGKQKTFHVGSNSSCRQHIRHHYALYQECCTEQSLKEHHHAVPQAITKARKQTKQQEKDG</sequence>
<gene>
    <name evidence="2" type="ORF">SCLCIDRAFT_77323</name>
</gene>